<evidence type="ECO:0000313" key="3">
    <source>
        <dbReference type="Proteomes" id="UP000609802"/>
    </source>
</evidence>
<dbReference type="RefSeq" id="WP_191285783.1">
    <property type="nucleotide sequence ID" value="NZ_BNCH01000002.1"/>
</dbReference>
<feature type="signal peptide" evidence="1">
    <location>
        <begin position="1"/>
        <end position="20"/>
    </location>
</feature>
<reference evidence="3" key="1">
    <citation type="journal article" date="2019" name="Int. J. Syst. Evol. Microbiol.">
        <title>The Global Catalogue of Microorganisms (GCM) 10K type strain sequencing project: providing services to taxonomists for standard genome sequencing and annotation.</title>
        <authorList>
            <consortium name="The Broad Institute Genomics Platform"/>
            <consortium name="The Broad Institute Genome Sequencing Center for Infectious Disease"/>
            <person name="Wu L."/>
            <person name="Ma J."/>
        </authorList>
    </citation>
    <scope>NUCLEOTIDE SEQUENCE [LARGE SCALE GENOMIC DNA]</scope>
    <source>
        <strain evidence="3">KCTC 42443</strain>
    </source>
</reference>
<keyword evidence="3" id="KW-1185">Reference proteome</keyword>
<organism evidence="2 3">
    <name type="scientific">Aliiroseovarius zhejiangensis</name>
    <dbReference type="NCBI Taxonomy" id="1632025"/>
    <lineage>
        <taxon>Bacteria</taxon>
        <taxon>Pseudomonadati</taxon>
        <taxon>Pseudomonadota</taxon>
        <taxon>Alphaproteobacteria</taxon>
        <taxon>Rhodobacterales</taxon>
        <taxon>Paracoccaceae</taxon>
        <taxon>Aliiroseovarius</taxon>
    </lineage>
</organism>
<protein>
    <submittedName>
        <fullName evidence="2">Uncharacterized protein</fullName>
    </submittedName>
</protein>
<comment type="caution">
    <text evidence="2">The sequence shown here is derived from an EMBL/GenBank/DDBJ whole genome shotgun (WGS) entry which is preliminary data.</text>
</comment>
<keyword evidence="1" id="KW-0732">Signal</keyword>
<accession>A0ABQ3IVA8</accession>
<evidence type="ECO:0000256" key="1">
    <source>
        <dbReference type="SAM" id="SignalP"/>
    </source>
</evidence>
<gene>
    <name evidence="2" type="ORF">GCM10016455_14210</name>
</gene>
<dbReference type="Proteomes" id="UP000609802">
    <property type="component" value="Unassembled WGS sequence"/>
</dbReference>
<sequence length="137" mass="15380">MLRTLTTTAFLVGFAVPAQAQNFTTANEVRPILDATKGSWVAVREYDGKDLLYFTHLLAWRCGLDQIHYALNGGSERQFDAEPCYEDEPQPNAIKAEDKLPYVAFDLKSIDLVSVRLVYDDGTEAVTSYERAQIMTP</sequence>
<feature type="chain" id="PRO_5046262471" evidence="1">
    <location>
        <begin position="21"/>
        <end position="137"/>
    </location>
</feature>
<proteinExistence type="predicted"/>
<dbReference type="EMBL" id="BNCH01000002">
    <property type="protein sequence ID" value="GHE94871.1"/>
    <property type="molecule type" value="Genomic_DNA"/>
</dbReference>
<evidence type="ECO:0000313" key="2">
    <source>
        <dbReference type="EMBL" id="GHE94871.1"/>
    </source>
</evidence>
<name>A0ABQ3IVA8_9RHOB</name>